<keyword evidence="3" id="KW-0808">Transferase</keyword>
<feature type="transmembrane region" description="Helical" evidence="1">
    <location>
        <begin position="130"/>
        <end position="149"/>
    </location>
</feature>
<keyword evidence="1" id="KW-0812">Transmembrane</keyword>
<dbReference type="InterPro" id="IPR002656">
    <property type="entry name" value="Acyl_transf_3_dom"/>
</dbReference>
<feature type="domain" description="Acyltransferase 3" evidence="2">
    <location>
        <begin position="5"/>
        <end position="305"/>
    </location>
</feature>
<dbReference type="GO" id="GO:0009103">
    <property type="term" value="P:lipopolysaccharide biosynthetic process"/>
    <property type="evidence" value="ECO:0007669"/>
    <property type="project" value="TreeGrafter"/>
</dbReference>
<protein>
    <submittedName>
        <fullName evidence="3">Acyltransferase</fullName>
    </submittedName>
</protein>
<accession>A0A4U1BXA5</accession>
<dbReference type="InterPro" id="IPR050879">
    <property type="entry name" value="Acyltransferase_3"/>
</dbReference>
<evidence type="ECO:0000259" key="2">
    <source>
        <dbReference type="Pfam" id="PF01757"/>
    </source>
</evidence>
<gene>
    <name evidence="3" type="ORF">FA046_09690</name>
</gene>
<dbReference type="GO" id="GO:0016747">
    <property type="term" value="F:acyltransferase activity, transferring groups other than amino-acyl groups"/>
    <property type="evidence" value="ECO:0007669"/>
    <property type="project" value="InterPro"/>
</dbReference>
<dbReference type="Proteomes" id="UP000308181">
    <property type="component" value="Unassembled WGS sequence"/>
</dbReference>
<dbReference type="RefSeq" id="WP_136826207.1">
    <property type="nucleotide sequence ID" value="NZ_SWBP01000003.1"/>
</dbReference>
<keyword evidence="3" id="KW-0012">Acyltransferase</keyword>
<feature type="transmembrane region" description="Helical" evidence="1">
    <location>
        <begin position="83"/>
        <end position="100"/>
    </location>
</feature>
<feature type="transmembrane region" description="Helical" evidence="1">
    <location>
        <begin position="7"/>
        <end position="23"/>
    </location>
</feature>
<feature type="transmembrane region" description="Helical" evidence="1">
    <location>
        <begin position="252"/>
        <end position="268"/>
    </location>
</feature>
<keyword evidence="1" id="KW-0472">Membrane</keyword>
<feature type="transmembrane region" description="Helical" evidence="1">
    <location>
        <begin position="288"/>
        <end position="309"/>
    </location>
</feature>
<dbReference type="OrthoDB" id="290051at2"/>
<feature type="transmembrane region" description="Helical" evidence="1">
    <location>
        <begin position="180"/>
        <end position="199"/>
    </location>
</feature>
<feature type="transmembrane region" description="Helical" evidence="1">
    <location>
        <begin position="229"/>
        <end position="245"/>
    </location>
</feature>
<dbReference type="EMBL" id="SWBP01000003">
    <property type="protein sequence ID" value="TKB97632.1"/>
    <property type="molecule type" value="Genomic_DNA"/>
</dbReference>
<evidence type="ECO:0000313" key="4">
    <source>
        <dbReference type="Proteomes" id="UP000308181"/>
    </source>
</evidence>
<name>A0A4U1BXA5_9SPHI</name>
<feature type="transmembrane region" description="Helical" evidence="1">
    <location>
        <begin position="206"/>
        <end position="223"/>
    </location>
</feature>
<evidence type="ECO:0000256" key="1">
    <source>
        <dbReference type="SAM" id="Phobius"/>
    </source>
</evidence>
<proteinExistence type="predicted"/>
<dbReference type="PANTHER" id="PTHR23028">
    <property type="entry name" value="ACETYLTRANSFERASE"/>
    <property type="match status" value="1"/>
</dbReference>
<comment type="caution">
    <text evidence="3">The sequence shown here is derived from an EMBL/GenBank/DDBJ whole genome shotgun (WGS) entry which is preliminary data.</text>
</comment>
<feature type="transmembrane region" description="Helical" evidence="1">
    <location>
        <begin position="43"/>
        <end position="63"/>
    </location>
</feature>
<dbReference type="AlphaFoldDB" id="A0A4U1BXA5"/>
<organism evidence="3 4">
    <name type="scientific">Pedobacter cryophilus</name>
    <dbReference type="NCBI Taxonomy" id="2571271"/>
    <lineage>
        <taxon>Bacteria</taxon>
        <taxon>Pseudomonadati</taxon>
        <taxon>Bacteroidota</taxon>
        <taxon>Sphingobacteriia</taxon>
        <taxon>Sphingobacteriales</taxon>
        <taxon>Sphingobacteriaceae</taxon>
        <taxon>Pedobacter</taxon>
    </lineage>
</organism>
<keyword evidence="1" id="KW-1133">Transmembrane helix</keyword>
<keyword evidence="4" id="KW-1185">Reference proteome</keyword>
<evidence type="ECO:0000313" key="3">
    <source>
        <dbReference type="EMBL" id="TKB97632.1"/>
    </source>
</evidence>
<dbReference type="PANTHER" id="PTHR23028:SF53">
    <property type="entry name" value="ACYL_TRANSF_3 DOMAIN-CONTAINING PROTEIN"/>
    <property type="match status" value="1"/>
</dbReference>
<reference evidence="3 4" key="1">
    <citation type="submission" date="2019-04" db="EMBL/GenBank/DDBJ databases">
        <title>Pedobacter sp. AR-3-17 sp. nov., isolated from Arctic soil.</title>
        <authorList>
            <person name="Dahal R.H."/>
            <person name="Kim D.-U."/>
        </authorList>
    </citation>
    <scope>NUCLEOTIDE SEQUENCE [LARGE SCALE GENOMIC DNA]</scope>
    <source>
        <strain evidence="3 4">AR-3-17</strain>
    </source>
</reference>
<dbReference type="GO" id="GO:0016020">
    <property type="term" value="C:membrane"/>
    <property type="evidence" value="ECO:0007669"/>
    <property type="project" value="TreeGrafter"/>
</dbReference>
<dbReference type="Pfam" id="PF01757">
    <property type="entry name" value="Acyl_transf_3"/>
    <property type="match status" value="1"/>
</dbReference>
<sequence length="365" mass="42988">MVRLKELDILRGLASLNVVIYHYTSRYKEIFKGQSSVNFDWDYGHYGLELFFVISGFVIYMTLQKVSSLKEFSYKRFVRLYPAYWICILLTLILTSLWKSPRIQEFTISQILMNFTMIQGVFEIPNVDGAYWSLIPELFFYASMGLIYYMGWLKNIRIIAVIWLTIMILNRQGILPYGAYFLNLKYGMFLLAGILFYKLRFNKGNFIEHFLILSCLFTAIWVNNRPGSAYVYPCIFGIFYLFIYGKLKNFTYSPLLFLGYISYPLYLLHQEIGYSMINSLNFYIHNEFIVLMLTLSLIFLLAWIVKTYLEKPIVNYLKTKYYAKAVTLTQPDLIEKQPILTEKEPELTDKNIPVLVPNKVNSLTH</sequence>